<organism evidence="5 6">
    <name type="scientific">Candidatus Zymogenus saltonus</name>
    <dbReference type="NCBI Taxonomy" id="2844893"/>
    <lineage>
        <taxon>Bacteria</taxon>
        <taxon>Deltaproteobacteria</taxon>
        <taxon>Candidatus Zymogenia</taxon>
        <taxon>Candidatus Zymogeniales</taxon>
        <taxon>Candidatus Zymogenaceae</taxon>
        <taxon>Candidatus Zymogenus</taxon>
    </lineage>
</organism>
<evidence type="ECO:0000256" key="2">
    <source>
        <dbReference type="ARBA" id="ARBA00022618"/>
    </source>
</evidence>
<proteinExistence type="predicted"/>
<dbReference type="InterPro" id="IPR005234">
    <property type="entry name" value="ScpB_csome_segregation"/>
</dbReference>
<evidence type="ECO:0000256" key="3">
    <source>
        <dbReference type="ARBA" id="ARBA00022829"/>
    </source>
</evidence>
<dbReference type="GO" id="GO:0051304">
    <property type="term" value="P:chromosome separation"/>
    <property type="evidence" value="ECO:0007669"/>
    <property type="project" value="InterPro"/>
</dbReference>
<sequence>MEREKLIGIVEALIFASEKPLRIDDIKRVLPEAQHKEIRDAIDDLKKIYDEGSGGIFIAEVARGFQFRTRPEFAPFVKEMLDSRPKKLSRAAMETLSIIAYRQPIIRSDIERIRGVDCGGVVKVLLDRKLIKILGKRDVIGKPIIYGTTQEFLETFGLKDLKSLPTLKETGDLFTEGEIEEQKEFLFPDEEDQT</sequence>
<dbReference type="NCBIfam" id="TIGR00281">
    <property type="entry name" value="SMC-Scp complex subunit ScpB"/>
    <property type="match status" value="1"/>
</dbReference>
<dbReference type="PIRSF" id="PIRSF019345">
    <property type="entry name" value="ScpB"/>
    <property type="match status" value="1"/>
</dbReference>
<gene>
    <name evidence="5" type="primary">scpB</name>
    <name evidence="5" type="ORF">JW984_07790</name>
</gene>
<protein>
    <submittedName>
        <fullName evidence="5">SMC-Scp complex subunit ScpB</fullName>
    </submittedName>
</protein>
<dbReference type="Proteomes" id="UP000809273">
    <property type="component" value="Unassembled WGS sequence"/>
</dbReference>
<comment type="caution">
    <text evidence="5">The sequence shown here is derived from an EMBL/GenBank/DDBJ whole genome shotgun (WGS) entry which is preliminary data.</text>
</comment>
<evidence type="ECO:0000313" key="6">
    <source>
        <dbReference type="Proteomes" id="UP000809273"/>
    </source>
</evidence>
<dbReference type="InterPro" id="IPR036390">
    <property type="entry name" value="WH_DNA-bd_sf"/>
</dbReference>
<reference evidence="5" key="2">
    <citation type="submission" date="2021-01" db="EMBL/GenBank/DDBJ databases">
        <authorList>
            <person name="Hahn C.R."/>
            <person name="Youssef N.H."/>
            <person name="Elshahed M."/>
        </authorList>
    </citation>
    <scope>NUCLEOTIDE SEQUENCE</scope>
    <source>
        <strain evidence="5">Zod_Metabat.24</strain>
    </source>
</reference>
<dbReference type="Gene3D" id="1.10.10.10">
    <property type="entry name" value="Winged helix-like DNA-binding domain superfamily/Winged helix DNA-binding domain"/>
    <property type="match status" value="2"/>
</dbReference>
<keyword evidence="1" id="KW-0963">Cytoplasm</keyword>
<evidence type="ECO:0000256" key="1">
    <source>
        <dbReference type="ARBA" id="ARBA00022490"/>
    </source>
</evidence>
<keyword evidence="2" id="KW-0132">Cell division</keyword>
<evidence type="ECO:0000313" key="5">
    <source>
        <dbReference type="EMBL" id="MBN1573080.1"/>
    </source>
</evidence>
<dbReference type="InterPro" id="IPR036388">
    <property type="entry name" value="WH-like_DNA-bd_sf"/>
</dbReference>
<reference evidence="5" key="1">
    <citation type="journal article" date="2021" name="Environ. Microbiol.">
        <title>Genomic characterization of three novel Desulfobacterota classes expand the metabolic and phylogenetic diversity of the phylum.</title>
        <authorList>
            <person name="Murphy C.L."/>
            <person name="Biggerstaff J."/>
            <person name="Eichhorn A."/>
            <person name="Ewing E."/>
            <person name="Shahan R."/>
            <person name="Soriano D."/>
            <person name="Stewart S."/>
            <person name="VanMol K."/>
            <person name="Walker R."/>
            <person name="Walters P."/>
            <person name="Elshahed M.S."/>
            <person name="Youssef N.H."/>
        </authorList>
    </citation>
    <scope>NUCLEOTIDE SEQUENCE</scope>
    <source>
        <strain evidence="5">Zod_Metabat.24</strain>
    </source>
</reference>
<dbReference type="PANTHER" id="PTHR34298:SF2">
    <property type="entry name" value="SEGREGATION AND CONDENSATION PROTEIN B"/>
    <property type="match status" value="1"/>
</dbReference>
<name>A0A9D8PPP1_9DELT</name>
<dbReference type="SUPFAM" id="SSF46785">
    <property type="entry name" value="Winged helix' DNA-binding domain"/>
    <property type="match status" value="2"/>
</dbReference>
<dbReference type="PANTHER" id="PTHR34298">
    <property type="entry name" value="SEGREGATION AND CONDENSATION PROTEIN B"/>
    <property type="match status" value="1"/>
</dbReference>
<dbReference type="GO" id="GO:0051301">
    <property type="term" value="P:cell division"/>
    <property type="evidence" value="ECO:0007669"/>
    <property type="project" value="UniProtKB-KW"/>
</dbReference>
<dbReference type="AlphaFoldDB" id="A0A9D8PPP1"/>
<dbReference type="EMBL" id="JAFGIX010000038">
    <property type="protein sequence ID" value="MBN1573080.1"/>
    <property type="molecule type" value="Genomic_DNA"/>
</dbReference>
<keyword evidence="4" id="KW-0131">Cell cycle</keyword>
<keyword evidence="3" id="KW-0159">Chromosome partition</keyword>
<accession>A0A9D8PPP1</accession>
<evidence type="ECO:0000256" key="4">
    <source>
        <dbReference type="ARBA" id="ARBA00023306"/>
    </source>
</evidence>
<dbReference type="Pfam" id="PF04079">
    <property type="entry name" value="SMC_ScpB"/>
    <property type="match status" value="1"/>
</dbReference>